<sequence>MDAGFTLARLGALDLDRAARLHREAFEPMGEHAWTRRDLAGLLASPGSVGFLLTEASSDIGMAISRVVADEAELLTVAVDPGHRRRGAARRLLDAVTGQARTGGAKTLFLEVGADNPGARTLYDSLGFVVVGKRAGYYPRAGRAAADAFIMRLSLT</sequence>
<dbReference type="Proteomes" id="UP000727907">
    <property type="component" value="Unassembled WGS sequence"/>
</dbReference>
<gene>
    <name evidence="4" type="ORF">KQ910_08705</name>
</gene>
<dbReference type="PANTHER" id="PTHR43420:SF44">
    <property type="entry name" value="ACETYLTRANSFERASE YPEA"/>
    <property type="match status" value="1"/>
</dbReference>
<evidence type="ECO:0000259" key="3">
    <source>
        <dbReference type="PROSITE" id="PS51186"/>
    </source>
</evidence>
<organism evidence="4 5">
    <name type="scientific">Reyranella humidisoli</name>
    <dbReference type="NCBI Taxonomy" id="2849149"/>
    <lineage>
        <taxon>Bacteria</taxon>
        <taxon>Pseudomonadati</taxon>
        <taxon>Pseudomonadota</taxon>
        <taxon>Alphaproteobacteria</taxon>
        <taxon>Hyphomicrobiales</taxon>
        <taxon>Reyranellaceae</taxon>
        <taxon>Reyranella</taxon>
    </lineage>
</organism>
<dbReference type="EMBL" id="JAHOPB010000001">
    <property type="protein sequence ID" value="MBU8873841.1"/>
    <property type="molecule type" value="Genomic_DNA"/>
</dbReference>
<evidence type="ECO:0000256" key="1">
    <source>
        <dbReference type="ARBA" id="ARBA00022679"/>
    </source>
</evidence>
<dbReference type="EC" id="2.3.1.-" evidence="4"/>
<name>A0ABS6IGW2_9HYPH</name>
<keyword evidence="2 4" id="KW-0012">Acyltransferase</keyword>
<proteinExistence type="predicted"/>
<dbReference type="GO" id="GO:0016746">
    <property type="term" value="F:acyltransferase activity"/>
    <property type="evidence" value="ECO:0007669"/>
    <property type="project" value="UniProtKB-KW"/>
</dbReference>
<keyword evidence="1 4" id="KW-0808">Transferase</keyword>
<dbReference type="InterPro" id="IPR000182">
    <property type="entry name" value="GNAT_dom"/>
</dbReference>
<feature type="domain" description="N-acetyltransferase" evidence="3">
    <location>
        <begin position="5"/>
        <end position="156"/>
    </location>
</feature>
<evidence type="ECO:0000313" key="5">
    <source>
        <dbReference type="Proteomes" id="UP000727907"/>
    </source>
</evidence>
<evidence type="ECO:0000313" key="4">
    <source>
        <dbReference type="EMBL" id="MBU8873841.1"/>
    </source>
</evidence>
<evidence type="ECO:0000256" key="2">
    <source>
        <dbReference type="ARBA" id="ARBA00023315"/>
    </source>
</evidence>
<comment type="caution">
    <text evidence="4">The sequence shown here is derived from an EMBL/GenBank/DDBJ whole genome shotgun (WGS) entry which is preliminary data.</text>
</comment>
<dbReference type="InterPro" id="IPR050680">
    <property type="entry name" value="YpeA/RimI_acetyltransf"/>
</dbReference>
<reference evidence="4 5" key="1">
    <citation type="submission" date="2021-06" db="EMBL/GenBank/DDBJ databases">
        <authorList>
            <person name="Lee D.H."/>
        </authorList>
    </citation>
    <scope>NUCLEOTIDE SEQUENCE [LARGE SCALE GENOMIC DNA]</scope>
    <source>
        <strain evidence="4 5">MMS21-HV4-11</strain>
    </source>
</reference>
<protein>
    <submittedName>
        <fullName evidence="4">GNAT family N-acetyltransferase</fullName>
        <ecNumber evidence="4">2.3.1.-</ecNumber>
    </submittedName>
</protein>
<keyword evidence="5" id="KW-1185">Reference proteome</keyword>
<dbReference type="RefSeq" id="WP_216958381.1">
    <property type="nucleotide sequence ID" value="NZ_JAHOPB010000001.1"/>
</dbReference>
<dbReference type="PROSITE" id="PS51186">
    <property type="entry name" value="GNAT"/>
    <property type="match status" value="1"/>
</dbReference>
<dbReference type="Pfam" id="PF00583">
    <property type="entry name" value="Acetyltransf_1"/>
    <property type="match status" value="1"/>
</dbReference>
<accession>A0ABS6IGW2</accession>
<dbReference type="PANTHER" id="PTHR43420">
    <property type="entry name" value="ACETYLTRANSFERASE"/>
    <property type="match status" value="1"/>
</dbReference>